<evidence type="ECO:0000256" key="2">
    <source>
        <dbReference type="ARBA" id="ARBA00022553"/>
    </source>
</evidence>
<dbReference type="Gene3D" id="1.10.1200.10">
    <property type="entry name" value="ACP-like"/>
    <property type="match status" value="1"/>
</dbReference>
<dbReference type="Pfam" id="PF00698">
    <property type="entry name" value="Acyl_transf_1"/>
    <property type="match status" value="1"/>
</dbReference>
<dbReference type="HOGENOM" id="CLU_000022_6_0_1"/>
<dbReference type="SMART" id="SM00827">
    <property type="entry name" value="PKS_AT"/>
    <property type="match status" value="1"/>
</dbReference>
<feature type="domain" description="PKS/mFAS DH" evidence="8">
    <location>
        <begin position="1298"/>
        <end position="1609"/>
    </location>
</feature>
<dbReference type="PROSITE" id="PS52004">
    <property type="entry name" value="KS3_2"/>
    <property type="match status" value="1"/>
</dbReference>
<dbReference type="CDD" id="cd00833">
    <property type="entry name" value="PKS"/>
    <property type="match status" value="1"/>
</dbReference>
<dbReference type="InterPro" id="IPR016036">
    <property type="entry name" value="Malonyl_transacylase_ACP-bd"/>
</dbReference>
<organism evidence="9 10">
    <name type="scientific">Aspergillus clavatus (strain ATCC 1007 / CBS 513.65 / DSM 816 / NCTC 3887 / NRRL 1 / QM 1276 / 107)</name>
    <dbReference type="NCBI Taxonomy" id="344612"/>
    <lineage>
        <taxon>Eukaryota</taxon>
        <taxon>Fungi</taxon>
        <taxon>Dikarya</taxon>
        <taxon>Ascomycota</taxon>
        <taxon>Pezizomycotina</taxon>
        <taxon>Eurotiomycetes</taxon>
        <taxon>Eurotiomycetidae</taxon>
        <taxon>Eurotiales</taxon>
        <taxon>Aspergillaceae</taxon>
        <taxon>Aspergillus</taxon>
        <taxon>Aspergillus subgen. Fumigati</taxon>
    </lineage>
</organism>
<dbReference type="Gene3D" id="3.40.47.10">
    <property type="match status" value="1"/>
</dbReference>
<feature type="region of interest" description="Disordered" evidence="5">
    <location>
        <begin position="1612"/>
        <end position="1666"/>
    </location>
</feature>
<dbReference type="Pfam" id="PF00550">
    <property type="entry name" value="PP-binding"/>
    <property type="match status" value="1"/>
</dbReference>
<dbReference type="Pfam" id="PF22621">
    <property type="entry name" value="CurL-like_PKS_C"/>
    <property type="match status" value="1"/>
</dbReference>
<dbReference type="GO" id="GO:0004312">
    <property type="term" value="F:fatty acid synthase activity"/>
    <property type="evidence" value="ECO:0007669"/>
    <property type="project" value="TreeGrafter"/>
</dbReference>
<feature type="region of interest" description="N-terminal hotdog fold" evidence="4">
    <location>
        <begin position="1298"/>
        <end position="1435"/>
    </location>
</feature>
<dbReference type="SUPFAM" id="SSF52151">
    <property type="entry name" value="FabD/lysophospholipase-like"/>
    <property type="match status" value="1"/>
</dbReference>
<dbReference type="InterPro" id="IPR014031">
    <property type="entry name" value="Ketoacyl_synth_C"/>
</dbReference>
<evidence type="ECO:0000313" key="10">
    <source>
        <dbReference type="Proteomes" id="UP000006701"/>
    </source>
</evidence>
<dbReference type="Pfam" id="PF16073">
    <property type="entry name" value="SAT"/>
    <property type="match status" value="1"/>
</dbReference>
<gene>
    <name evidence="9" type="ORF">ACLA_043310</name>
</gene>
<dbReference type="OMA" id="IALCRLW"/>
<dbReference type="InterPro" id="IPR032088">
    <property type="entry name" value="SAT"/>
</dbReference>
<dbReference type="Proteomes" id="UP000006701">
    <property type="component" value="Unassembled WGS sequence"/>
</dbReference>
<sequence length="1749" mass="192630">MRLFFFSNKFPPDDLQELFRRLRLYSQSPEHVVLRRLLDETTQVVREEIRRLPAELRSLIPPFQSILDLAESHNWHKGPLCGTFECIFLCLIPLCLFVGNYESRPERFGFHAQDSLFTGLGLGFLAATAIVASPSLLDVPVTAAEVIRVAMRAGILLYQKSQDIEPQSVKSPLESWATLVKGLDEETVQEELEMFNTSTGSPQCSKVYISVVEPDGSVFVNGPPSRLRQFFNTPGKVQSAPRAPLPVYGGPCHAAHLYDRTHSTWIVSEMRPSVASRRPTNAAYVLSMGDGRPLKGETVQELLESATHVLLTSVIRWGSVLHAAAKFPYWRDDMELQLETFRPSTPVVHGLLSSVQTAFPECTVGVEDLVEWIFDNRNIPSLTANDTKIAVVGMSCRLPGGADDLQRFWELLEDGRDVHQKVPADRYDVDSHTDVTGKRLNTSHTPFGCFIDSPGLFDAGFFDMSPREAGQTDPTHRLALLTAYEALEQSGYVPDRTRSTTRDRVGTIYGQCSDDYREANAGQDIDMYFIPGNYRAFAPGRISYFFKFSGPSFNCDTACSASLASVQIACAALLRGEADMVVAGGLNVLTGSDSFAGLSRGFFLSKTGNCQVFDDAADGYCRGDGIGSIILKRLSDAEDDNDNILGVILGTATNHSSHAISITHPHAPTQEQLFRAVLTQAGVPPQDVDLVEMHGTGTQAGDAAEIESVTRVFSPWAPRRTHPLHISSVKANLGHGEAAAGITALMKALLIFQHNAIPQHVGIKTKLNSKFPDLERLNVKIPTETVLWPHDPERRRYVMVNNFSAAGGNTSLLLQEPPVRPDPRGSTQSRFVVGVSAKSTTSLRRNLEALISWLESNPSTQLASLAYTTTARRMHHKYRIAVHGASVNEILDSLQKRLPKVDTCRAVNKITSVAFVFSGQGSFYLGLGRQLFEEYPPYREQLERLEEICHQHGFGSILPAIMGTEDDDLELSALITQLATVCVQIALCRLWRNLGVKPAVVAGASLGEYAALYAAGALSASDVIFLVGQRASLMQDLCTANSHAMLAVKGTVEDVRRVLQNQKYEVSCINGPLSITIAAAVEDIPKIQETLASHGYRTVKLNVPYAFHSSQMEPMLDRYEKITKGVAFRKLKVPLISPTLADAVVENATLTTGSYLRDNTRAPVRFAEALAKAQDKGLVGPKTVWVEVGVHPTYSGAVRATIPDLELIVPSFRSDESNWHTLAAAMCGLQEAGVPLDWNEWYRPFESELRLLGLPSYQWNLKNHWIQHNGDWLLVKDKACTPTVQSSAPSTLRTALVHQLVGEAFGIDGGEITVQSDVVDKDFYAVASGHKMSGRPLVSVFAYTDIAFTMARYMYSRLKPGSPFPAMDFGQVRVLQGLIPRKDRSRPQWVRMRMQANLQTSSMQLTLHNVVDEGSPQSAEEELGSGVVTCGDVQDWQDEWADYAHLLTSRIDALHQMADRGQASRISRDLVYTLFQNIVEYAEHYRAIQSVVLHGLEAVADVILAPSKDGRWTAPPHHIDPIAHVGGLVLNAGHATDHHKTIYVMEGWKSMRFSEELIPGELYRSYVKMNPARGSSGFFFGDVYVLRGDRVVGKIREMTLRPLPRILMSRFFDPPDGGDGPLPHQSPSRDLPKLQIQPSSTSDSSSGSMQKDSDDDPPTPKVDLPVLPSEKKANSQLVCKAMALIVAETGVEADSLTDDTEFSAIGIDSLLSLVLVEKFAIDLQVDIQSSFFLESPTIGELKAYLTASY</sequence>
<feature type="region of interest" description="C-terminal hotdog fold" evidence="4">
    <location>
        <begin position="1462"/>
        <end position="1609"/>
    </location>
</feature>
<dbReference type="Gene3D" id="3.30.70.3290">
    <property type="match status" value="1"/>
</dbReference>
<dbReference type="InterPro" id="IPR030918">
    <property type="entry name" value="PT_fungal_PKS"/>
</dbReference>
<dbReference type="PROSITE" id="PS52019">
    <property type="entry name" value="PKS_MFAS_DH"/>
    <property type="match status" value="1"/>
</dbReference>
<dbReference type="InterPro" id="IPR020841">
    <property type="entry name" value="PKS_Beta-ketoAc_synthase_dom"/>
</dbReference>
<dbReference type="InterPro" id="IPR050091">
    <property type="entry name" value="PKS_NRPS_Biosynth_Enz"/>
</dbReference>
<dbReference type="Pfam" id="PF02801">
    <property type="entry name" value="Ketoacyl-synt_C"/>
    <property type="match status" value="1"/>
</dbReference>
<dbReference type="FunFam" id="3.40.366.10:FF:000017">
    <property type="entry name" value="Non-reducing polyketide synthase aptA"/>
    <property type="match status" value="1"/>
</dbReference>
<dbReference type="Gene3D" id="3.10.129.110">
    <property type="entry name" value="Polyketide synthase dehydratase"/>
    <property type="match status" value="1"/>
</dbReference>
<dbReference type="Pfam" id="PF00109">
    <property type="entry name" value="ketoacyl-synt"/>
    <property type="match status" value="1"/>
</dbReference>
<feature type="domain" description="Carrier" evidence="6">
    <location>
        <begin position="1672"/>
        <end position="1749"/>
    </location>
</feature>
<feature type="domain" description="Ketosynthase family 3 (KS3)" evidence="7">
    <location>
        <begin position="386"/>
        <end position="816"/>
    </location>
</feature>
<name>A1C8H5_ASPCL</name>
<evidence type="ECO:0000256" key="4">
    <source>
        <dbReference type="PROSITE-ProRule" id="PRU01363"/>
    </source>
</evidence>
<proteinExistence type="predicted"/>
<feature type="active site" description="Proton donor; for dehydratase activity" evidence="4">
    <location>
        <position position="1520"/>
    </location>
</feature>
<dbReference type="SMART" id="SM00825">
    <property type="entry name" value="PKS_KS"/>
    <property type="match status" value="1"/>
</dbReference>
<evidence type="ECO:0000259" key="8">
    <source>
        <dbReference type="PROSITE" id="PS52019"/>
    </source>
</evidence>
<dbReference type="GeneID" id="4707406"/>
<keyword evidence="1" id="KW-0596">Phosphopantetheine</keyword>
<dbReference type="Gene3D" id="3.40.366.10">
    <property type="entry name" value="Malonyl-Coenzyme A Acyl Carrier Protein, domain 2"/>
    <property type="match status" value="1"/>
</dbReference>
<dbReference type="PANTHER" id="PTHR43775">
    <property type="entry name" value="FATTY ACID SYNTHASE"/>
    <property type="match status" value="1"/>
</dbReference>
<evidence type="ECO:0000256" key="5">
    <source>
        <dbReference type="SAM" id="MobiDB-lite"/>
    </source>
</evidence>
<dbReference type="InterPro" id="IPR042104">
    <property type="entry name" value="PKS_dehydratase_sf"/>
</dbReference>
<dbReference type="KEGG" id="act:ACLA_043310"/>
<dbReference type="VEuPathDB" id="FungiDB:ACLA_043310"/>
<evidence type="ECO:0000256" key="1">
    <source>
        <dbReference type="ARBA" id="ARBA00022450"/>
    </source>
</evidence>
<dbReference type="PANTHER" id="PTHR43775:SF37">
    <property type="entry name" value="SI:DKEY-61P9.11"/>
    <property type="match status" value="1"/>
</dbReference>
<dbReference type="eggNOG" id="KOG1202">
    <property type="taxonomic scope" value="Eukaryota"/>
</dbReference>
<dbReference type="InterPro" id="IPR049900">
    <property type="entry name" value="PKS_mFAS_DH"/>
</dbReference>
<dbReference type="STRING" id="344612.A1C8H5"/>
<dbReference type="SUPFAM" id="SSF53901">
    <property type="entry name" value="Thiolase-like"/>
    <property type="match status" value="1"/>
</dbReference>
<feature type="compositionally biased region" description="Low complexity" evidence="5">
    <location>
        <begin position="1639"/>
        <end position="1650"/>
    </location>
</feature>
<keyword evidence="3" id="KW-0808">Transferase</keyword>
<evidence type="ECO:0000259" key="6">
    <source>
        <dbReference type="PROSITE" id="PS50075"/>
    </source>
</evidence>
<dbReference type="EMBL" id="DS027046">
    <property type="protein sequence ID" value="EAW13612.1"/>
    <property type="molecule type" value="Genomic_DNA"/>
</dbReference>
<dbReference type="InterPro" id="IPR014030">
    <property type="entry name" value="Ketoacyl_synth_N"/>
</dbReference>
<dbReference type="GO" id="GO:0044550">
    <property type="term" value="P:secondary metabolite biosynthetic process"/>
    <property type="evidence" value="ECO:0007669"/>
    <property type="project" value="TreeGrafter"/>
</dbReference>
<dbReference type="SUPFAM" id="SSF47336">
    <property type="entry name" value="ACP-like"/>
    <property type="match status" value="1"/>
</dbReference>
<protein>
    <submittedName>
        <fullName evidence="9">Polyketide synthase, putative</fullName>
    </submittedName>
</protein>
<dbReference type="InterPro" id="IPR001227">
    <property type="entry name" value="Ac_transferase_dom_sf"/>
</dbReference>
<evidence type="ECO:0000256" key="3">
    <source>
        <dbReference type="ARBA" id="ARBA00022679"/>
    </source>
</evidence>
<dbReference type="InterPro" id="IPR009081">
    <property type="entry name" value="PP-bd_ACP"/>
</dbReference>
<dbReference type="SUPFAM" id="SSF55048">
    <property type="entry name" value="Probable ACP-binding domain of malonyl-CoA ACP transacylase"/>
    <property type="match status" value="1"/>
</dbReference>
<dbReference type="NCBIfam" id="TIGR04532">
    <property type="entry name" value="PT_fungal_PKS"/>
    <property type="match status" value="1"/>
</dbReference>
<dbReference type="InterPro" id="IPR014043">
    <property type="entry name" value="Acyl_transferase_dom"/>
</dbReference>
<dbReference type="InterPro" id="IPR036736">
    <property type="entry name" value="ACP-like_sf"/>
</dbReference>
<feature type="active site" description="Proton acceptor; for dehydratase activity" evidence="4">
    <location>
        <position position="1330"/>
    </location>
</feature>
<dbReference type="RefSeq" id="XP_001275038.1">
    <property type="nucleotide sequence ID" value="XM_001275037.1"/>
</dbReference>
<accession>A1C8H5</accession>
<dbReference type="PROSITE" id="PS50075">
    <property type="entry name" value="CARRIER"/>
    <property type="match status" value="1"/>
</dbReference>
<dbReference type="InterPro" id="IPR016035">
    <property type="entry name" value="Acyl_Trfase/lysoPLipase"/>
</dbReference>
<keyword evidence="10" id="KW-1185">Reference proteome</keyword>
<keyword evidence="2" id="KW-0597">Phosphoprotein</keyword>
<evidence type="ECO:0000259" key="7">
    <source>
        <dbReference type="PROSITE" id="PS52004"/>
    </source>
</evidence>
<reference evidence="9 10" key="1">
    <citation type="journal article" date="2008" name="PLoS Genet.">
        <title>Genomic islands in the pathogenic filamentous fungus Aspergillus fumigatus.</title>
        <authorList>
            <person name="Fedorova N.D."/>
            <person name="Khaldi N."/>
            <person name="Joardar V.S."/>
            <person name="Maiti R."/>
            <person name="Amedeo P."/>
            <person name="Anderson M.J."/>
            <person name="Crabtree J."/>
            <person name="Silva J.C."/>
            <person name="Badger J.H."/>
            <person name="Albarraq A."/>
            <person name="Angiuoli S."/>
            <person name="Bussey H."/>
            <person name="Bowyer P."/>
            <person name="Cotty P.J."/>
            <person name="Dyer P.S."/>
            <person name="Egan A."/>
            <person name="Galens K."/>
            <person name="Fraser-Liggett C.M."/>
            <person name="Haas B.J."/>
            <person name="Inman J.M."/>
            <person name="Kent R."/>
            <person name="Lemieux S."/>
            <person name="Malavazi I."/>
            <person name="Orvis J."/>
            <person name="Roemer T."/>
            <person name="Ronning C.M."/>
            <person name="Sundaram J.P."/>
            <person name="Sutton G."/>
            <person name="Turner G."/>
            <person name="Venter J.C."/>
            <person name="White O.R."/>
            <person name="Whitty B.R."/>
            <person name="Youngman P."/>
            <person name="Wolfe K.H."/>
            <person name="Goldman G.H."/>
            <person name="Wortman J.R."/>
            <person name="Jiang B."/>
            <person name="Denning D.W."/>
            <person name="Nierman W.C."/>
        </authorList>
    </citation>
    <scope>NUCLEOTIDE SEQUENCE [LARGE SCALE GENOMIC DNA]</scope>
    <source>
        <strain evidence="10">ATCC 1007 / CBS 513.65 / DSM 816 / NCTC 3887 / NRRL 1</strain>
    </source>
</reference>
<dbReference type="GO" id="GO:0006633">
    <property type="term" value="P:fatty acid biosynthetic process"/>
    <property type="evidence" value="ECO:0007669"/>
    <property type="project" value="TreeGrafter"/>
</dbReference>
<dbReference type="OrthoDB" id="329835at2759"/>
<dbReference type="InterPro" id="IPR016039">
    <property type="entry name" value="Thiolase-like"/>
</dbReference>
<evidence type="ECO:0000313" key="9">
    <source>
        <dbReference type="EMBL" id="EAW13612.1"/>
    </source>
</evidence>